<evidence type="ECO:0000313" key="4">
    <source>
        <dbReference type="Proteomes" id="UP000824469"/>
    </source>
</evidence>
<feature type="compositionally biased region" description="Basic and acidic residues" evidence="2">
    <location>
        <begin position="115"/>
        <end position="126"/>
    </location>
</feature>
<keyword evidence="4" id="KW-1185">Reference proteome</keyword>
<comment type="similarity">
    <text evidence="1">Belongs to the CorA metal ion transporter (MIT) (TC 1.A.35.5) family.</text>
</comment>
<dbReference type="PANTHER" id="PTHR13890:SF35">
    <property type="entry name" value="MAGNESIUM TRANSPORTER MRS2-3"/>
    <property type="match status" value="1"/>
</dbReference>
<feature type="non-terminal residue" evidence="3">
    <location>
        <position position="1"/>
    </location>
</feature>
<dbReference type="Proteomes" id="UP000824469">
    <property type="component" value="Unassembled WGS sequence"/>
</dbReference>
<feature type="region of interest" description="Disordered" evidence="2">
    <location>
        <begin position="101"/>
        <end position="129"/>
    </location>
</feature>
<dbReference type="PANTHER" id="PTHR13890">
    <property type="entry name" value="RNA SPLICING PROTEIN MRS2, MITOCHONDRIAL"/>
    <property type="match status" value="1"/>
</dbReference>
<dbReference type="InterPro" id="IPR039204">
    <property type="entry name" value="MRS2-like"/>
</dbReference>
<gene>
    <name evidence="3" type="ORF">KI387_001712</name>
</gene>
<comment type="caution">
    <text evidence="3">The sequence shown here is derived from an EMBL/GenBank/DDBJ whole genome shotgun (WGS) entry which is preliminary data.</text>
</comment>
<dbReference type="Gene3D" id="1.20.58.340">
    <property type="entry name" value="Magnesium transport protein CorA, transmembrane region"/>
    <property type="match status" value="1"/>
</dbReference>
<feature type="non-terminal residue" evidence="3">
    <location>
        <position position="186"/>
    </location>
</feature>
<evidence type="ECO:0000256" key="1">
    <source>
        <dbReference type="ARBA" id="ARBA00007535"/>
    </source>
</evidence>
<accession>A0AA38GTP7</accession>
<name>A0AA38GTP7_TAXCH</name>
<dbReference type="AlphaFoldDB" id="A0AA38GTP7"/>
<evidence type="ECO:0000256" key="2">
    <source>
        <dbReference type="SAM" id="MobiDB-lite"/>
    </source>
</evidence>
<evidence type="ECO:0000313" key="3">
    <source>
        <dbReference type="EMBL" id="KAH9329604.1"/>
    </source>
</evidence>
<dbReference type="EMBL" id="JAHRHJ020000001">
    <property type="protein sequence ID" value="KAH9329604.1"/>
    <property type="molecule type" value="Genomic_DNA"/>
</dbReference>
<organism evidence="3 4">
    <name type="scientific">Taxus chinensis</name>
    <name type="common">Chinese yew</name>
    <name type="synonym">Taxus wallichiana var. chinensis</name>
    <dbReference type="NCBI Taxonomy" id="29808"/>
    <lineage>
        <taxon>Eukaryota</taxon>
        <taxon>Viridiplantae</taxon>
        <taxon>Streptophyta</taxon>
        <taxon>Embryophyta</taxon>
        <taxon>Tracheophyta</taxon>
        <taxon>Spermatophyta</taxon>
        <taxon>Pinopsida</taxon>
        <taxon>Pinidae</taxon>
        <taxon>Conifers II</taxon>
        <taxon>Cupressales</taxon>
        <taxon>Taxaceae</taxon>
        <taxon>Taxus</taxon>
    </lineage>
</organism>
<dbReference type="GO" id="GO:0015095">
    <property type="term" value="F:magnesium ion transmembrane transporter activity"/>
    <property type="evidence" value="ECO:0007669"/>
    <property type="project" value="TreeGrafter"/>
</dbReference>
<sequence length="186" mass="20210">SWVLLLRVPHVAAGSGGAALAKLVSGVLSSFFLHVGCLDIRKWVLPSLSGDHKPRLFLAIACLCDVLRTDLRVRDELEHLLDDDEDMAEMYLTEKLMQQYPDGASSPSSIHVARGRMEHKSTHSDAEQQSGFEALSGTLNILSGDENSSTSSSTHSGTKGLDVEELEMLLEAYFIQIDGALNKLSA</sequence>
<reference evidence="3 4" key="1">
    <citation type="journal article" date="2021" name="Nat. Plants">
        <title>The Taxus genome provides insights into paclitaxel biosynthesis.</title>
        <authorList>
            <person name="Xiong X."/>
            <person name="Gou J."/>
            <person name="Liao Q."/>
            <person name="Li Y."/>
            <person name="Zhou Q."/>
            <person name="Bi G."/>
            <person name="Li C."/>
            <person name="Du R."/>
            <person name="Wang X."/>
            <person name="Sun T."/>
            <person name="Guo L."/>
            <person name="Liang H."/>
            <person name="Lu P."/>
            <person name="Wu Y."/>
            <person name="Zhang Z."/>
            <person name="Ro D.K."/>
            <person name="Shang Y."/>
            <person name="Huang S."/>
            <person name="Yan J."/>
        </authorList>
    </citation>
    <scope>NUCLEOTIDE SEQUENCE [LARGE SCALE GENOMIC DNA]</scope>
    <source>
        <strain evidence="3">Ta-2019</strain>
    </source>
</reference>
<protein>
    <submittedName>
        <fullName evidence="3">Uncharacterized protein</fullName>
    </submittedName>
</protein>
<proteinExistence type="inferred from homology"/>